<dbReference type="EMBL" id="CP003130">
    <property type="protein sequence ID" value="AEU37794.1"/>
    <property type="molecule type" value="Genomic_DNA"/>
</dbReference>
<keyword evidence="1" id="KW-0812">Transmembrane</keyword>
<reference evidence="2 3" key="1">
    <citation type="submission" date="2011-11" db="EMBL/GenBank/DDBJ databases">
        <title>Complete sequence of Granulicella mallensis MP5ACTX8.</title>
        <authorList>
            <consortium name="US DOE Joint Genome Institute"/>
            <person name="Lucas S."/>
            <person name="Copeland A."/>
            <person name="Lapidus A."/>
            <person name="Cheng J.-F."/>
            <person name="Goodwin L."/>
            <person name="Pitluck S."/>
            <person name="Peters L."/>
            <person name="Lu M."/>
            <person name="Detter J.C."/>
            <person name="Han C."/>
            <person name="Tapia R."/>
            <person name="Land M."/>
            <person name="Hauser L."/>
            <person name="Kyrpides N."/>
            <person name="Ivanova N."/>
            <person name="Mikhailova N."/>
            <person name="Pagani I."/>
            <person name="Rawat S."/>
            <person name="Mannisto M."/>
            <person name="Haggblom M."/>
            <person name="Woyke T."/>
        </authorList>
    </citation>
    <scope>NUCLEOTIDE SEQUENCE [LARGE SCALE GENOMIC DNA]</scope>
    <source>
        <strain evidence="3">ATCC BAA-1857 / DSM 23137 / MP5ACTX8</strain>
    </source>
</reference>
<evidence type="ECO:0000313" key="3">
    <source>
        <dbReference type="Proteomes" id="UP000007113"/>
    </source>
</evidence>
<name>G8NWJ1_GRAMM</name>
<dbReference type="HOGENOM" id="CLU_1872532_0_0_0"/>
<gene>
    <name evidence="2" type="ordered locus">AciX8_3499</name>
</gene>
<dbReference type="RefSeq" id="WP_014266668.1">
    <property type="nucleotide sequence ID" value="NC_016631.1"/>
</dbReference>
<dbReference type="Proteomes" id="UP000007113">
    <property type="component" value="Chromosome"/>
</dbReference>
<dbReference type="OrthoDB" id="122938at2"/>
<evidence type="ECO:0000256" key="1">
    <source>
        <dbReference type="SAM" id="Phobius"/>
    </source>
</evidence>
<protein>
    <submittedName>
        <fullName evidence="2">XapX domain protein</fullName>
    </submittedName>
</protein>
<organism evidence="2 3">
    <name type="scientific">Granulicella mallensis (strain ATCC BAA-1857 / DSM 23137 / MP5ACTX8)</name>
    <dbReference type="NCBI Taxonomy" id="682795"/>
    <lineage>
        <taxon>Bacteria</taxon>
        <taxon>Pseudomonadati</taxon>
        <taxon>Acidobacteriota</taxon>
        <taxon>Terriglobia</taxon>
        <taxon>Terriglobales</taxon>
        <taxon>Acidobacteriaceae</taxon>
        <taxon>Granulicella</taxon>
    </lineage>
</organism>
<feature type="transmembrane region" description="Helical" evidence="1">
    <location>
        <begin position="28"/>
        <end position="46"/>
    </location>
</feature>
<keyword evidence="3" id="KW-1185">Reference proteome</keyword>
<dbReference type="InterPro" id="IPR020017">
    <property type="entry name" value="XapX_domain"/>
</dbReference>
<sequence length="136" mass="14588" precursor="true">MKILIAFIVAFVIGAASRWTGVPSLAPQAIIGALLIVAMSAGYVSVDHLLKRTSAPSIAASVSTGATTELAAHGREVISHEFASIPEPEADTAFWRQRSEALQLIIADLLLTNQQLRSSETFLPPRTTTHFTDFIS</sequence>
<keyword evidence="1" id="KW-0472">Membrane</keyword>
<keyword evidence="1" id="KW-1133">Transmembrane helix</keyword>
<accession>G8NWJ1</accession>
<dbReference type="KEGG" id="gma:AciX8_3499"/>
<dbReference type="AlphaFoldDB" id="G8NWJ1"/>
<evidence type="ECO:0000313" key="2">
    <source>
        <dbReference type="EMBL" id="AEU37794.1"/>
    </source>
</evidence>
<dbReference type="NCBIfam" id="TIGR03510">
    <property type="entry name" value="XapX"/>
    <property type="match status" value="1"/>
</dbReference>
<proteinExistence type="predicted"/>
<dbReference type="STRING" id="682795.AciX8_3499"/>